<evidence type="ECO:0000313" key="1">
    <source>
        <dbReference type="EMBL" id="CEK57394.1"/>
    </source>
</evidence>
<organism evidence="1">
    <name type="scientific">Arion vulgaris</name>
    <dbReference type="NCBI Taxonomy" id="1028688"/>
    <lineage>
        <taxon>Eukaryota</taxon>
        <taxon>Metazoa</taxon>
        <taxon>Spiralia</taxon>
        <taxon>Lophotrochozoa</taxon>
        <taxon>Mollusca</taxon>
        <taxon>Gastropoda</taxon>
        <taxon>Heterobranchia</taxon>
        <taxon>Euthyneura</taxon>
        <taxon>Panpulmonata</taxon>
        <taxon>Eupulmonata</taxon>
        <taxon>Stylommatophora</taxon>
        <taxon>Helicina</taxon>
        <taxon>Arionoidea</taxon>
        <taxon>Arionidae</taxon>
        <taxon>Arion</taxon>
    </lineage>
</organism>
<gene>
    <name evidence="1" type="primary">ORF30059</name>
</gene>
<feature type="non-terminal residue" evidence="1">
    <location>
        <position position="73"/>
    </location>
</feature>
<proteinExistence type="predicted"/>
<accession>A0A0B6YME9</accession>
<sequence length="73" mass="9309">VPGQRMSPDFWNRNSWLLQRSRRDVNDEGRKDREKRYVNPNNFAPNEWNEWMQQFQRPTWNWQPFQWNDNNIW</sequence>
<dbReference type="AlphaFoldDB" id="A0A0B6YME9"/>
<name>A0A0B6YME9_9EUPU</name>
<protein>
    <submittedName>
        <fullName evidence="1">Uncharacterized protein</fullName>
    </submittedName>
</protein>
<feature type="non-terminal residue" evidence="1">
    <location>
        <position position="1"/>
    </location>
</feature>
<reference evidence="1" key="1">
    <citation type="submission" date="2014-12" db="EMBL/GenBank/DDBJ databases">
        <title>Insight into the proteome of Arion vulgaris.</title>
        <authorList>
            <person name="Aradska J."/>
            <person name="Bulat T."/>
            <person name="Smidak R."/>
            <person name="Sarate P."/>
            <person name="Gangsoo J."/>
            <person name="Sialana F."/>
            <person name="Bilban M."/>
            <person name="Lubec G."/>
        </authorList>
    </citation>
    <scope>NUCLEOTIDE SEQUENCE</scope>
    <source>
        <tissue evidence="1">Skin</tissue>
    </source>
</reference>
<dbReference type="EMBL" id="HACG01010529">
    <property type="protein sequence ID" value="CEK57394.1"/>
    <property type="molecule type" value="Transcribed_RNA"/>
</dbReference>